<feature type="compositionally biased region" description="Low complexity" evidence="3">
    <location>
        <begin position="236"/>
        <end position="265"/>
    </location>
</feature>
<dbReference type="Gene3D" id="1.10.287.130">
    <property type="match status" value="1"/>
</dbReference>
<evidence type="ECO:0000256" key="3">
    <source>
        <dbReference type="SAM" id="MobiDB-lite"/>
    </source>
</evidence>
<evidence type="ECO:0000313" key="5">
    <source>
        <dbReference type="EMBL" id="GMM62414.1"/>
    </source>
</evidence>
<evidence type="ECO:0000313" key="6">
    <source>
        <dbReference type="Proteomes" id="UP001187221"/>
    </source>
</evidence>
<keyword evidence="6" id="KW-1185">Reference proteome</keyword>
<feature type="region of interest" description="Disordered" evidence="3">
    <location>
        <begin position="229"/>
        <end position="271"/>
    </location>
</feature>
<reference evidence="5 6" key="1">
    <citation type="submission" date="2023-06" db="EMBL/GenBank/DDBJ databases">
        <title>Draft genome sequence of Novosphingobium sp. strain IK01.</title>
        <authorList>
            <person name="Hatamoto M."/>
            <person name="Ikarashi T."/>
            <person name="Yamaguchi T."/>
        </authorList>
    </citation>
    <scope>NUCLEOTIDE SEQUENCE [LARGE SCALE GENOMIC DNA]</scope>
    <source>
        <strain evidence="5 6">IK01</strain>
    </source>
</reference>
<evidence type="ECO:0000256" key="2">
    <source>
        <dbReference type="ARBA" id="ARBA00012438"/>
    </source>
</evidence>
<dbReference type="EMBL" id="BTFW01000001">
    <property type="protein sequence ID" value="GMM62414.1"/>
    <property type="molecule type" value="Genomic_DNA"/>
</dbReference>
<sequence length="691" mass="72282">MIFDDRLETVLRTRAAGPAGLRVQFRQLVDLLGRVPEQGWNARHDEALARLDTLFEAIAAPPEGTRPAQASPAATSLSGAEAAAALLAATHLAHPRLVAHFAAQGPRVALASIRGARLDEASWLDLIPRLPIQARGFLRHRRDLGPAVERLLEQLGIDDFALTGPEVPVETGAVAEQAPEPMPCAELSDDTTEEPEGLAPDTLSEPASPVSAPIEGIGAIVRRIEAFRRDREERQAAQAAPAKATASGPAPRSSPDSASGPSADDVPPPLAIDLAFDPQGTIVAADADFAPMLVGHRPFPAPHLPARFSGAEVGDAKVGDAKVGDGSASCPAMADAPSLRAFAARQPIENGIVRFDGAPAIEGFWQLDATPLFSRMSGAFAGYRGRLRRPPPEALAQTASDAQAPLTPQQPTPEQTSPEQPAGHQGADRLRQTLHELRTPINAIQGFAEMIQQQVFGAAPHQYRSLAASIAADAARMLAGFEDLERLARLESAPAGHAAASSSGAGNADDSLSTDLAALLTRLIVQLDPVIGPREVRLRWEAPADGAPVAVAPGELEHTIWRLLAVIASTAAPGERLSITLAPEADPSRPIRLDLPLPAALAMREDAALFALDSYRGGPNASAGAGLGPGGMMGNGFALRLAMAEVRAMGGQMRREAARLLIDLPRARAIDAGWGGSSLEGPHTSAPRQAS</sequence>
<dbReference type="CDD" id="cd00082">
    <property type="entry name" value="HisKA"/>
    <property type="match status" value="1"/>
</dbReference>
<feature type="region of interest" description="Disordered" evidence="3">
    <location>
        <begin position="384"/>
        <end position="426"/>
    </location>
</feature>
<protein>
    <recommendedName>
        <fullName evidence="2">histidine kinase</fullName>
        <ecNumber evidence="2">2.7.13.3</ecNumber>
    </recommendedName>
</protein>
<feature type="compositionally biased region" description="Acidic residues" evidence="3">
    <location>
        <begin position="187"/>
        <end position="196"/>
    </location>
</feature>
<feature type="domain" description="Signal transduction histidine kinase dimerisation/phosphoacceptor" evidence="4">
    <location>
        <begin position="425"/>
        <end position="493"/>
    </location>
</feature>
<comment type="caution">
    <text evidence="5">The sequence shown here is derived from an EMBL/GenBank/DDBJ whole genome shotgun (WGS) entry which is preliminary data.</text>
</comment>
<dbReference type="EC" id="2.7.13.3" evidence="2"/>
<gene>
    <name evidence="5" type="ORF">NUTIK01_31910</name>
</gene>
<dbReference type="InterPro" id="IPR036097">
    <property type="entry name" value="HisK_dim/P_sf"/>
</dbReference>
<comment type="catalytic activity">
    <reaction evidence="1">
        <text>ATP + protein L-histidine = ADP + protein N-phospho-L-histidine.</text>
        <dbReference type="EC" id="2.7.13.3"/>
    </reaction>
</comment>
<feature type="region of interest" description="Disordered" evidence="3">
    <location>
        <begin position="172"/>
        <end position="211"/>
    </location>
</feature>
<feature type="compositionally biased region" description="Low complexity" evidence="3">
    <location>
        <begin position="402"/>
        <end position="422"/>
    </location>
</feature>
<accession>A0ABQ6PCX1</accession>
<name>A0ABQ6PCX1_9SPHN</name>
<dbReference type="SUPFAM" id="SSF47384">
    <property type="entry name" value="Homodimeric domain of signal transducing histidine kinase"/>
    <property type="match status" value="1"/>
</dbReference>
<dbReference type="SMART" id="SM00388">
    <property type="entry name" value="HisKA"/>
    <property type="match status" value="1"/>
</dbReference>
<proteinExistence type="predicted"/>
<dbReference type="InterPro" id="IPR003661">
    <property type="entry name" value="HisK_dim/P_dom"/>
</dbReference>
<evidence type="ECO:0000256" key="1">
    <source>
        <dbReference type="ARBA" id="ARBA00000085"/>
    </source>
</evidence>
<organism evidence="5 6">
    <name type="scientific">Novosphingobium pituita</name>
    <dbReference type="NCBI Taxonomy" id="3056842"/>
    <lineage>
        <taxon>Bacteria</taxon>
        <taxon>Pseudomonadati</taxon>
        <taxon>Pseudomonadota</taxon>
        <taxon>Alphaproteobacteria</taxon>
        <taxon>Sphingomonadales</taxon>
        <taxon>Sphingomonadaceae</taxon>
        <taxon>Novosphingobium</taxon>
    </lineage>
</organism>
<dbReference type="Pfam" id="PF00512">
    <property type="entry name" value="HisKA"/>
    <property type="match status" value="1"/>
</dbReference>
<evidence type="ECO:0000259" key="4">
    <source>
        <dbReference type="SMART" id="SM00388"/>
    </source>
</evidence>
<dbReference type="Proteomes" id="UP001187221">
    <property type="component" value="Unassembled WGS sequence"/>
</dbReference>